<feature type="transmembrane region" description="Helical" evidence="5">
    <location>
        <begin position="267"/>
        <end position="289"/>
    </location>
</feature>
<dbReference type="GO" id="GO:0016020">
    <property type="term" value="C:membrane"/>
    <property type="evidence" value="ECO:0007669"/>
    <property type="project" value="UniProtKB-SubCell"/>
</dbReference>
<feature type="transmembrane region" description="Helical" evidence="5">
    <location>
        <begin position="54"/>
        <end position="74"/>
    </location>
</feature>
<organism evidence="7 8">
    <name type="scientific">Paraburkholderia bannensis</name>
    <dbReference type="NCBI Taxonomy" id="765414"/>
    <lineage>
        <taxon>Bacteria</taxon>
        <taxon>Pseudomonadati</taxon>
        <taxon>Pseudomonadota</taxon>
        <taxon>Betaproteobacteria</taxon>
        <taxon>Burkholderiales</taxon>
        <taxon>Burkholderiaceae</taxon>
        <taxon>Paraburkholderia</taxon>
    </lineage>
</organism>
<dbReference type="InterPro" id="IPR050382">
    <property type="entry name" value="MFS_Na/Anion_cotransporter"/>
</dbReference>
<evidence type="ECO:0000256" key="3">
    <source>
        <dbReference type="ARBA" id="ARBA00022989"/>
    </source>
</evidence>
<accession>A0A7W9WVF8</accession>
<feature type="transmembrane region" description="Helical" evidence="5">
    <location>
        <begin position="328"/>
        <end position="349"/>
    </location>
</feature>
<dbReference type="InterPro" id="IPR036259">
    <property type="entry name" value="MFS_trans_sf"/>
</dbReference>
<dbReference type="InterPro" id="IPR020846">
    <property type="entry name" value="MFS_dom"/>
</dbReference>
<dbReference type="PROSITE" id="PS50850">
    <property type="entry name" value="MFS"/>
    <property type="match status" value="1"/>
</dbReference>
<keyword evidence="3 5" id="KW-1133">Transmembrane helix</keyword>
<feature type="transmembrane region" description="Helical" evidence="5">
    <location>
        <begin position="301"/>
        <end position="322"/>
    </location>
</feature>
<name>A0A7W9WVF8_9BURK</name>
<evidence type="ECO:0000256" key="2">
    <source>
        <dbReference type="ARBA" id="ARBA00022692"/>
    </source>
</evidence>
<dbReference type="PANTHER" id="PTHR11662:SF450">
    <property type="entry name" value="BLR1003 PROTEIN"/>
    <property type="match status" value="1"/>
</dbReference>
<proteinExistence type="predicted"/>
<protein>
    <submittedName>
        <fullName evidence="7">MFS family permease</fullName>
    </submittedName>
</protein>
<evidence type="ECO:0000313" key="8">
    <source>
        <dbReference type="Proteomes" id="UP000571554"/>
    </source>
</evidence>
<dbReference type="Proteomes" id="UP000571554">
    <property type="component" value="Unassembled WGS sequence"/>
</dbReference>
<evidence type="ECO:0000259" key="6">
    <source>
        <dbReference type="PROSITE" id="PS50850"/>
    </source>
</evidence>
<evidence type="ECO:0000256" key="5">
    <source>
        <dbReference type="SAM" id="Phobius"/>
    </source>
</evidence>
<dbReference type="Gene3D" id="1.20.1250.20">
    <property type="entry name" value="MFS general substrate transporter like domains"/>
    <property type="match status" value="2"/>
</dbReference>
<keyword evidence="8" id="KW-1185">Reference proteome</keyword>
<dbReference type="AlphaFoldDB" id="A0A7W9WVF8"/>
<dbReference type="EMBL" id="JACHBW010000016">
    <property type="protein sequence ID" value="MBB6105312.1"/>
    <property type="molecule type" value="Genomic_DNA"/>
</dbReference>
<dbReference type="GO" id="GO:0022857">
    <property type="term" value="F:transmembrane transporter activity"/>
    <property type="evidence" value="ECO:0007669"/>
    <property type="project" value="InterPro"/>
</dbReference>
<dbReference type="PANTHER" id="PTHR11662">
    <property type="entry name" value="SOLUTE CARRIER FAMILY 17"/>
    <property type="match status" value="1"/>
</dbReference>
<evidence type="ECO:0000313" key="7">
    <source>
        <dbReference type="EMBL" id="MBB6105312.1"/>
    </source>
</evidence>
<feature type="transmembrane region" description="Helical" evidence="5">
    <location>
        <begin position="12"/>
        <end position="34"/>
    </location>
</feature>
<dbReference type="InterPro" id="IPR011701">
    <property type="entry name" value="MFS"/>
</dbReference>
<gene>
    <name evidence="7" type="ORF">F4827_005178</name>
</gene>
<evidence type="ECO:0000256" key="4">
    <source>
        <dbReference type="ARBA" id="ARBA00023136"/>
    </source>
</evidence>
<reference evidence="7 8" key="1">
    <citation type="submission" date="2020-08" db="EMBL/GenBank/DDBJ databases">
        <title>Above-ground endophytic microbial communities from plants in different locations in the United States.</title>
        <authorList>
            <person name="Frank C."/>
        </authorList>
    </citation>
    <scope>NUCLEOTIDE SEQUENCE [LARGE SCALE GENOMIC DNA]</scope>
    <source>
        <strain evidence="7 8">WP4_2_2</strain>
    </source>
</reference>
<sequence>MSANGSDYRPARAWSIAIMLALMMMVNFLDKIVFGMVSVPMMRDLGLTPTQFGLIGGSLNWLFAISAVVGGMLADRIATRLILLLMALSWSLLQLPMLFASSMSVILILRVLLGAGEGPASPVALHAIYKWFPDEKRGLPAAVLYQGSALGLLVAGLAIPLVTARWGWRANFALLAVLGFVWCACWLAFGAEGPLGSSRGSSARARVQDVQTTQRVRWRVLLADRTIVGNFCGHFAANWVLATSLTWMPHYLQAGLGYSASTSGRLFALFVGITTPMGLGLAWLSQRMLCAGLPSRRARGLFIAVALSVAGLMRMVVFVPALGPFEKVLLLTLGSGLTLAMYSVGPAMLSEVAPDGQRGAILALSNAIGSLAGLCAPLLTGVLIQHAHGNTAIGFEQSCVLAGFVLIGCGALCARWLDPQRSRAALSALAEPEFVASRTTH</sequence>
<feature type="transmembrane region" description="Helical" evidence="5">
    <location>
        <begin position="395"/>
        <end position="417"/>
    </location>
</feature>
<comment type="subcellular location">
    <subcellularLocation>
        <location evidence="1">Membrane</location>
        <topology evidence="1">Multi-pass membrane protein</topology>
    </subcellularLocation>
</comment>
<keyword evidence="2 5" id="KW-0812">Transmembrane</keyword>
<dbReference type="SUPFAM" id="SSF103473">
    <property type="entry name" value="MFS general substrate transporter"/>
    <property type="match status" value="1"/>
</dbReference>
<feature type="transmembrane region" description="Helical" evidence="5">
    <location>
        <begin position="141"/>
        <end position="162"/>
    </location>
</feature>
<comment type="caution">
    <text evidence="7">The sequence shown here is derived from an EMBL/GenBank/DDBJ whole genome shotgun (WGS) entry which is preliminary data.</text>
</comment>
<feature type="transmembrane region" description="Helical" evidence="5">
    <location>
        <begin position="105"/>
        <end position="129"/>
    </location>
</feature>
<feature type="transmembrane region" description="Helical" evidence="5">
    <location>
        <begin position="168"/>
        <end position="189"/>
    </location>
</feature>
<evidence type="ECO:0000256" key="1">
    <source>
        <dbReference type="ARBA" id="ARBA00004141"/>
    </source>
</evidence>
<dbReference type="Pfam" id="PF07690">
    <property type="entry name" value="MFS_1"/>
    <property type="match status" value="1"/>
</dbReference>
<feature type="transmembrane region" description="Helical" evidence="5">
    <location>
        <begin position="227"/>
        <end position="247"/>
    </location>
</feature>
<feature type="transmembrane region" description="Helical" evidence="5">
    <location>
        <begin position="361"/>
        <end position="383"/>
    </location>
</feature>
<feature type="transmembrane region" description="Helical" evidence="5">
    <location>
        <begin position="81"/>
        <end position="99"/>
    </location>
</feature>
<keyword evidence="4 5" id="KW-0472">Membrane</keyword>
<feature type="domain" description="Major facilitator superfamily (MFS) profile" evidence="6">
    <location>
        <begin position="16"/>
        <end position="422"/>
    </location>
</feature>
<dbReference type="RefSeq" id="WP_183727944.1">
    <property type="nucleotide sequence ID" value="NZ_JACHBW010000016.1"/>
</dbReference>